<organism evidence="2 3">
    <name type="scientific">Pseudoalteromonas phenolica</name>
    <dbReference type="NCBI Taxonomy" id="161398"/>
    <lineage>
        <taxon>Bacteria</taxon>
        <taxon>Pseudomonadati</taxon>
        <taxon>Pseudomonadota</taxon>
        <taxon>Gammaproteobacteria</taxon>
        <taxon>Alteromonadales</taxon>
        <taxon>Pseudoalteromonadaceae</taxon>
        <taxon>Pseudoalteromonas</taxon>
    </lineage>
</organism>
<dbReference type="PROSITE" id="PS51257">
    <property type="entry name" value="PROKAR_LIPOPROTEIN"/>
    <property type="match status" value="1"/>
</dbReference>
<comment type="caution">
    <text evidence="2">The sequence shown here is derived from an EMBL/GenBank/DDBJ whole genome shotgun (WGS) entry which is preliminary data.</text>
</comment>
<dbReference type="RefSeq" id="WP_130254458.1">
    <property type="nucleotide sequence ID" value="NZ_PPSX01000017.1"/>
</dbReference>
<keyword evidence="1" id="KW-0732">Signal</keyword>
<feature type="signal peptide" evidence="1">
    <location>
        <begin position="1"/>
        <end position="19"/>
    </location>
</feature>
<evidence type="ECO:0000313" key="2">
    <source>
        <dbReference type="EMBL" id="RZQ54264.1"/>
    </source>
</evidence>
<proteinExistence type="predicted"/>
<sequence length="149" mass="16935">MTKREIHLFILVLSLLASACSDSDIIIHESSEKSESYLPPDKCQQISHCFTHDGLTLWLGNNEVKAEQEFSIFLHSKNNESLQIDSARIEGINMNMGYIPLFFSKLSNNTYRASGLVGVCETQDMRWQIKLEISQQENNKVLTLQIPST</sequence>
<protein>
    <recommendedName>
        <fullName evidence="4">Lipoprotein</fullName>
    </recommendedName>
</protein>
<accession>A0A4Q7IPN1</accession>
<name>A0A4Q7IPN1_9GAMM</name>
<dbReference type="Proteomes" id="UP000291338">
    <property type="component" value="Unassembled WGS sequence"/>
</dbReference>
<feature type="chain" id="PRO_5020780421" description="Lipoprotein" evidence="1">
    <location>
        <begin position="20"/>
        <end position="149"/>
    </location>
</feature>
<reference evidence="2 3" key="1">
    <citation type="submission" date="2018-01" db="EMBL/GenBank/DDBJ databases">
        <title>Co-occurrence of chitin degradation, pigmentation and bioactivity in marine Pseudoalteromonas.</title>
        <authorList>
            <person name="Paulsen S."/>
            <person name="Gram L."/>
            <person name="Machado H."/>
        </authorList>
    </citation>
    <scope>NUCLEOTIDE SEQUENCE [LARGE SCALE GENOMIC DNA]</scope>
    <source>
        <strain evidence="2 3">S3898</strain>
    </source>
</reference>
<evidence type="ECO:0008006" key="4">
    <source>
        <dbReference type="Google" id="ProtNLM"/>
    </source>
</evidence>
<evidence type="ECO:0000256" key="1">
    <source>
        <dbReference type="SAM" id="SignalP"/>
    </source>
</evidence>
<gene>
    <name evidence="2" type="ORF">C1E23_04640</name>
</gene>
<dbReference type="EMBL" id="PPSX01000017">
    <property type="protein sequence ID" value="RZQ54264.1"/>
    <property type="molecule type" value="Genomic_DNA"/>
</dbReference>
<evidence type="ECO:0000313" key="3">
    <source>
        <dbReference type="Proteomes" id="UP000291338"/>
    </source>
</evidence>
<dbReference type="AlphaFoldDB" id="A0A4Q7IPN1"/>